<dbReference type="InterPro" id="IPR018114">
    <property type="entry name" value="TRYPSIN_HIS"/>
</dbReference>
<dbReference type="SMART" id="SM00020">
    <property type="entry name" value="Tryp_SPc"/>
    <property type="match status" value="1"/>
</dbReference>
<dbReference type="PANTHER" id="PTHR24264:SF54">
    <property type="entry name" value="PEPTIDASE S1 DOMAIN-CONTAINING PROTEIN"/>
    <property type="match status" value="1"/>
</dbReference>
<dbReference type="GO" id="GO:0005615">
    <property type="term" value="C:extracellular space"/>
    <property type="evidence" value="ECO:0000318"/>
    <property type="project" value="GO_Central"/>
</dbReference>
<proteinExistence type="predicted"/>
<dbReference type="KEGG" id="nve:5497503"/>
<dbReference type="PhylomeDB" id="A7T9U3"/>
<dbReference type="MEROPS" id="S01.233"/>
<dbReference type="STRING" id="45351.A7T9U3"/>
<dbReference type="InterPro" id="IPR009003">
    <property type="entry name" value="Peptidase_S1_PA"/>
</dbReference>
<keyword evidence="2" id="KW-0378">Hydrolase</keyword>
<dbReference type="GO" id="GO:0004252">
    <property type="term" value="F:serine-type endopeptidase activity"/>
    <property type="evidence" value="ECO:0000318"/>
    <property type="project" value="GO_Central"/>
</dbReference>
<keyword evidence="1" id="KW-0645">Protease</keyword>
<dbReference type="InterPro" id="IPR001254">
    <property type="entry name" value="Trypsin_dom"/>
</dbReference>
<gene>
    <name evidence="6" type="ORF">NEMVEDRAFT_v1g151670</name>
</gene>
<dbReference type="CDD" id="cd00190">
    <property type="entry name" value="Tryp_SPc"/>
    <property type="match status" value="1"/>
</dbReference>
<dbReference type="GO" id="GO:0006508">
    <property type="term" value="P:proteolysis"/>
    <property type="evidence" value="ECO:0000318"/>
    <property type="project" value="GO_Central"/>
</dbReference>
<dbReference type="SUPFAM" id="SSF50494">
    <property type="entry name" value="Trypsin-like serine proteases"/>
    <property type="match status" value="1"/>
</dbReference>
<feature type="non-terminal residue" evidence="6">
    <location>
        <position position="1"/>
    </location>
</feature>
<evidence type="ECO:0000256" key="3">
    <source>
        <dbReference type="ARBA" id="ARBA00022825"/>
    </source>
</evidence>
<keyword evidence="3" id="KW-0720">Serine protease</keyword>
<protein>
    <recommendedName>
        <fullName evidence="5">Peptidase S1 domain-containing protein</fullName>
    </recommendedName>
</protein>
<evidence type="ECO:0000256" key="4">
    <source>
        <dbReference type="ARBA" id="ARBA00023157"/>
    </source>
</evidence>
<dbReference type="PROSITE" id="PS50240">
    <property type="entry name" value="TRYPSIN_DOM"/>
    <property type="match status" value="1"/>
</dbReference>
<dbReference type="AlphaFoldDB" id="A7T9U3"/>
<accession>A7T9U3</accession>
<dbReference type="PANTHER" id="PTHR24264">
    <property type="entry name" value="TRYPSIN-RELATED"/>
    <property type="match status" value="1"/>
</dbReference>
<evidence type="ECO:0000256" key="1">
    <source>
        <dbReference type="ARBA" id="ARBA00022670"/>
    </source>
</evidence>
<sequence>MKPSTRIVGGTAAPKNAWPWQAQLRSASGFPFCGGTLVHPRFVVTASHCIDKKTPSSLRIRLGAHRRAESGESTVQDFRVKRIIKHERYSNPVNLANDIAVIELEEPARLNRAVNLACL</sequence>
<dbReference type="PRINTS" id="PR00722">
    <property type="entry name" value="CHYMOTRYPSIN"/>
</dbReference>
<dbReference type="Gene3D" id="2.40.10.10">
    <property type="entry name" value="Trypsin-like serine proteases"/>
    <property type="match status" value="1"/>
</dbReference>
<dbReference type="EMBL" id="DS473620">
    <property type="protein sequence ID" value="EDO27230.1"/>
    <property type="molecule type" value="Genomic_DNA"/>
</dbReference>
<dbReference type="InterPro" id="IPR050127">
    <property type="entry name" value="Serine_Proteases_S1"/>
</dbReference>
<reference evidence="6 7" key="1">
    <citation type="journal article" date="2007" name="Science">
        <title>Sea anemone genome reveals ancestral eumetazoan gene repertoire and genomic organization.</title>
        <authorList>
            <person name="Putnam N.H."/>
            <person name="Srivastava M."/>
            <person name="Hellsten U."/>
            <person name="Dirks B."/>
            <person name="Chapman J."/>
            <person name="Salamov A."/>
            <person name="Terry A."/>
            <person name="Shapiro H."/>
            <person name="Lindquist E."/>
            <person name="Kapitonov V.V."/>
            <person name="Jurka J."/>
            <person name="Genikhovich G."/>
            <person name="Grigoriev I.V."/>
            <person name="Lucas S.M."/>
            <person name="Steele R.E."/>
            <person name="Finnerty J.R."/>
            <person name="Technau U."/>
            <person name="Martindale M.Q."/>
            <person name="Rokhsar D.S."/>
        </authorList>
    </citation>
    <scope>NUCLEOTIDE SEQUENCE [LARGE SCALE GENOMIC DNA]</scope>
    <source>
        <strain evidence="7">CH2 X CH6</strain>
    </source>
</reference>
<evidence type="ECO:0000313" key="6">
    <source>
        <dbReference type="EMBL" id="EDO27230.1"/>
    </source>
</evidence>
<dbReference type="Proteomes" id="UP000001593">
    <property type="component" value="Unassembled WGS sequence"/>
</dbReference>
<dbReference type="InterPro" id="IPR001314">
    <property type="entry name" value="Peptidase_S1A"/>
</dbReference>
<dbReference type="InParanoid" id="A7T9U3"/>
<dbReference type="FunFam" id="2.40.10.10:FF:000004">
    <property type="entry name" value="Tryptase gamma 1"/>
    <property type="match status" value="1"/>
</dbReference>
<dbReference type="InterPro" id="IPR043504">
    <property type="entry name" value="Peptidase_S1_PA_chymotrypsin"/>
</dbReference>
<dbReference type="OMA" id="ERIIMHE"/>
<keyword evidence="7" id="KW-1185">Reference proteome</keyword>
<evidence type="ECO:0000259" key="5">
    <source>
        <dbReference type="PROSITE" id="PS50240"/>
    </source>
</evidence>
<dbReference type="Pfam" id="PF00089">
    <property type="entry name" value="Trypsin"/>
    <property type="match status" value="1"/>
</dbReference>
<name>A7T9U3_NEMVE</name>
<organism evidence="6 7">
    <name type="scientific">Nematostella vectensis</name>
    <name type="common">Starlet sea anemone</name>
    <dbReference type="NCBI Taxonomy" id="45351"/>
    <lineage>
        <taxon>Eukaryota</taxon>
        <taxon>Metazoa</taxon>
        <taxon>Cnidaria</taxon>
        <taxon>Anthozoa</taxon>
        <taxon>Hexacorallia</taxon>
        <taxon>Actiniaria</taxon>
        <taxon>Edwardsiidae</taxon>
        <taxon>Nematostella</taxon>
    </lineage>
</organism>
<feature type="domain" description="Peptidase S1" evidence="5">
    <location>
        <begin position="7"/>
        <end position="119"/>
    </location>
</feature>
<dbReference type="HOGENOM" id="CLU_006842_1_7_1"/>
<evidence type="ECO:0000313" key="7">
    <source>
        <dbReference type="Proteomes" id="UP000001593"/>
    </source>
</evidence>
<evidence type="ECO:0000256" key="2">
    <source>
        <dbReference type="ARBA" id="ARBA00022801"/>
    </source>
</evidence>
<keyword evidence="4" id="KW-1015">Disulfide bond</keyword>
<dbReference type="PROSITE" id="PS00134">
    <property type="entry name" value="TRYPSIN_HIS"/>
    <property type="match status" value="1"/>
</dbReference>